<evidence type="ECO:0000313" key="1">
    <source>
        <dbReference type="EMBL" id="QHT08877.1"/>
    </source>
</evidence>
<organism evidence="1">
    <name type="scientific">viral metagenome</name>
    <dbReference type="NCBI Taxonomy" id="1070528"/>
    <lineage>
        <taxon>unclassified sequences</taxon>
        <taxon>metagenomes</taxon>
        <taxon>organismal metagenomes</taxon>
    </lineage>
</organism>
<accession>A0A6C0CX87</accession>
<dbReference type="AlphaFoldDB" id="A0A6C0CX87"/>
<dbReference type="EMBL" id="MN739502">
    <property type="protein sequence ID" value="QHT08877.1"/>
    <property type="molecule type" value="Genomic_DNA"/>
</dbReference>
<sequence length="181" mass="22059">MDTENTIFRFKFSTEFNNQLLSFSKLHQHDDRHTYKENWTLWLQANDEIVDQEFQKLRQQGYDGNIIDKMYKSGRYYYRKKTPKKEPRQRRKYISIETDVIEQMDKHIADNFDSPTFKPSSAFELFTNEFKDLIQDETNRLVEKELSKDDIKLKFKKTYKNRYFIFTKQKSNDNNSIVSED</sequence>
<reference evidence="1" key="1">
    <citation type="journal article" date="2020" name="Nature">
        <title>Giant virus diversity and host interactions through global metagenomics.</title>
        <authorList>
            <person name="Schulz F."/>
            <person name="Roux S."/>
            <person name="Paez-Espino D."/>
            <person name="Jungbluth S."/>
            <person name="Walsh D.A."/>
            <person name="Denef V.J."/>
            <person name="McMahon K.D."/>
            <person name="Konstantinidis K.T."/>
            <person name="Eloe-Fadrosh E.A."/>
            <person name="Kyrpides N.C."/>
            <person name="Woyke T."/>
        </authorList>
    </citation>
    <scope>NUCLEOTIDE SEQUENCE</scope>
    <source>
        <strain evidence="1">GVMAG-M-3300023109-53</strain>
    </source>
</reference>
<name>A0A6C0CX87_9ZZZZ</name>
<protein>
    <submittedName>
        <fullName evidence="1">Uncharacterized protein</fullName>
    </submittedName>
</protein>
<proteinExistence type="predicted"/>